<gene>
    <name evidence="1" type="ORF">Mth01_20350</name>
</gene>
<proteinExistence type="predicted"/>
<organism evidence="1 2">
    <name type="scientific">Sphaerimonospora thailandensis</name>
    <dbReference type="NCBI Taxonomy" id="795644"/>
    <lineage>
        <taxon>Bacteria</taxon>
        <taxon>Bacillati</taxon>
        <taxon>Actinomycetota</taxon>
        <taxon>Actinomycetes</taxon>
        <taxon>Streptosporangiales</taxon>
        <taxon>Streptosporangiaceae</taxon>
        <taxon>Sphaerimonospora</taxon>
    </lineage>
</organism>
<dbReference type="AlphaFoldDB" id="A0A8J3VYS8"/>
<protein>
    <submittedName>
        <fullName evidence="1">Uncharacterized protein</fullName>
    </submittedName>
</protein>
<name>A0A8J3VYS8_9ACTN</name>
<reference evidence="1" key="1">
    <citation type="submission" date="2021-01" db="EMBL/GenBank/DDBJ databases">
        <title>Whole genome shotgun sequence of Sphaerimonospora thailandensis NBRC 107569.</title>
        <authorList>
            <person name="Komaki H."/>
            <person name="Tamura T."/>
        </authorList>
    </citation>
    <scope>NUCLEOTIDE SEQUENCE</scope>
    <source>
        <strain evidence="1">NBRC 107569</strain>
    </source>
</reference>
<accession>A0A8J3VYS8</accession>
<evidence type="ECO:0000313" key="1">
    <source>
        <dbReference type="EMBL" id="GIH69782.1"/>
    </source>
</evidence>
<dbReference type="Proteomes" id="UP000610966">
    <property type="component" value="Unassembled WGS sequence"/>
</dbReference>
<dbReference type="EMBL" id="BOOG01000017">
    <property type="protein sequence ID" value="GIH69782.1"/>
    <property type="molecule type" value="Genomic_DNA"/>
</dbReference>
<evidence type="ECO:0000313" key="2">
    <source>
        <dbReference type="Proteomes" id="UP000610966"/>
    </source>
</evidence>
<keyword evidence="2" id="KW-1185">Reference proteome</keyword>
<sequence>MDVVVFAVELTQLDLEVGAHLPHDLLAAGQYLVREHPPPIFRDKHQMRVKVRDDMTSRPDVRVRFPPR</sequence>
<comment type="caution">
    <text evidence="1">The sequence shown here is derived from an EMBL/GenBank/DDBJ whole genome shotgun (WGS) entry which is preliminary data.</text>
</comment>